<keyword evidence="4" id="KW-1185">Reference proteome</keyword>
<dbReference type="OrthoDB" id="5342507at2759"/>
<sequence length="297" mass="32524">MTPQIIKLFTFILRLLQLPKAAYIVGVASYHTWEFATHRLSLTDGSSGHLPKALYAILVISCVAVLYTFLSLFMTCFGHKKIFLITLVMDFLLLGGFIAVSVLMRGSAGMACHSAEYSNSITSSSNNFPSNIYGSGGRNGKLPEILCVLDRSVFALAVILRYCTRSYFLGTNATIFPSLSFLVTLLLSYLALKNHRENRAFGPGPANGYSTRNNPAPRSWKHNPFNKVSEETACTHGTEMSGATAGMAPYDSGYRYQPPELGSGYKNSRRVPALNAPEEPGSRVSADNRKAAPHQMF</sequence>
<dbReference type="EMBL" id="NESQ01000034">
    <property type="protein sequence ID" value="PUU82084.1"/>
    <property type="molecule type" value="Genomic_DNA"/>
</dbReference>
<dbReference type="AlphaFoldDB" id="A0A2T7A2Z1"/>
<evidence type="ECO:0000256" key="2">
    <source>
        <dbReference type="SAM" id="Phobius"/>
    </source>
</evidence>
<protein>
    <recommendedName>
        <fullName evidence="5">MARVEL domain-containing protein</fullName>
    </recommendedName>
</protein>
<feature type="region of interest" description="Disordered" evidence="1">
    <location>
        <begin position="201"/>
        <end position="221"/>
    </location>
</feature>
<name>A0A2T7A2Z1_TUBBO</name>
<feature type="transmembrane region" description="Helical" evidence="2">
    <location>
        <begin position="53"/>
        <end position="75"/>
    </location>
</feature>
<feature type="transmembrane region" description="Helical" evidence="2">
    <location>
        <begin position="175"/>
        <end position="192"/>
    </location>
</feature>
<dbReference type="Proteomes" id="UP000244722">
    <property type="component" value="Unassembled WGS sequence"/>
</dbReference>
<feature type="region of interest" description="Disordered" evidence="1">
    <location>
        <begin position="258"/>
        <end position="297"/>
    </location>
</feature>
<evidence type="ECO:0008006" key="5">
    <source>
        <dbReference type="Google" id="ProtNLM"/>
    </source>
</evidence>
<feature type="transmembrane region" description="Helical" evidence="2">
    <location>
        <begin position="82"/>
        <end position="104"/>
    </location>
</feature>
<evidence type="ECO:0000256" key="1">
    <source>
        <dbReference type="SAM" id="MobiDB-lite"/>
    </source>
</evidence>
<keyword evidence="2" id="KW-1133">Transmembrane helix</keyword>
<reference evidence="3 4" key="1">
    <citation type="submission" date="2017-04" db="EMBL/GenBank/DDBJ databases">
        <title>Draft genome sequence of Tuber borchii Vittad., a whitish edible truffle.</title>
        <authorList>
            <consortium name="DOE Joint Genome Institute"/>
            <person name="Murat C."/>
            <person name="Kuo A."/>
            <person name="Barry K.W."/>
            <person name="Clum A."/>
            <person name="Dockter R.B."/>
            <person name="Fauchery L."/>
            <person name="Iotti M."/>
            <person name="Kohler A."/>
            <person name="Labutti K."/>
            <person name="Lindquist E.A."/>
            <person name="Lipzen A."/>
            <person name="Ohm R.A."/>
            <person name="Wang M."/>
            <person name="Grigoriev I.V."/>
            <person name="Zambonelli A."/>
            <person name="Martin F.M."/>
        </authorList>
    </citation>
    <scope>NUCLEOTIDE SEQUENCE [LARGE SCALE GENOMIC DNA]</scope>
    <source>
        <strain evidence="3 4">Tbo3840</strain>
    </source>
</reference>
<evidence type="ECO:0000313" key="3">
    <source>
        <dbReference type="EMBL" id="PUU82084.1"/>
    </source>
</evidence>
<keyword evidence="2" id="KW-0472">Membrane</keyword>
<feature type="transmembrane region" description="Helical" evidence="2">
    <location>
        <begin position="12"/>
        <end position="33"/>
    </location>
</feature>
<gene>
    <name evidence="3" type="ORF">B9Z19DRAFT_1121301</name>
</gene>
<comment type="caution">
    <text evidence="3">The sequence shown here is derived from an EMBL/GenBank/DDBJ whole genome shotgun (WGS) entry which is preliminary data.</text>
</comment>
<accession>A0A2T7A2Z1</accession>
<proteinExistence type="predicted"/>
<organism evidence="3 4">
    <name type="scientific">Tuber borchii</name>
    <name type="common">White truffle</name>
    <dbReference type="NCBI Taxonomy" id="42251"/>
    <lineage>
        <taxon>Eukaryota</taxon>
        <taxon>Fungi</taxon>
        <taxon>Dikarya</taxon>
        <taxon>Ascomycota</taxon>
        <taxon>Pezizomycotina</taxon>
        <taxon>Pezizomycetes</taxon>
        <taxon>Pezizales</taxon>
        <taxon>Tuberaceae</taxon>
        <taxon>Tuber</taxon>
    </lineage>
</organism>
<evidence type="ECO:0000313" key="4">
    <source>
        <dbReference type="Proteomes" id="UP000244722"/>
    </source>
</evidence>
<dbReference type="STRING" id="42251.A0A2T7A2Z1"/>
<keyword evidence="2" id="KW-0812">Transmembrane</keyword>